<gene>
    <name evidence="10" type="ORF">FL622_00360</name>
</gene>
<dbReference type="Proteomes" id="UP000317155">
    <property type="component" value="Unassembled WGS sequence"/>
</dbReference>
<evidence type="ECO:0000259" key="9">
    <source>
        <dbReference type="Pfam" id="PF13098"/>
    </source>
</evidence>
<reference evidence="10 11" key="1">
    <citation type="submission" date="2019-07" db="EMBL/GenBank/DDBJ databases">
        <title>Insights of Desulfuromonas acetexigens electromicrobiology.</title>
        <authorList>
            <person name="Katuri K."/>
            <person name="Sapireddy V."/>
            <person name="Shaw D.R."/>
            <person name="Saikaly P."/>
        </authorList>
    </citation>
    <scope>NUCLEOTIDE SEQUENCE [LARGE SCALE GENOMIC DNA]</scope>
    <source>
        <strain evidence="10 11">2873</strain>
    </source>
</reference>
<dbReference type="Gene3D" id="3.40.30.10">
    <property type="entry name" value="Glutaredoxin"/>
    <property type="match status" value="1"/>
</dbReference>
<dbReference type="InterPro" id="IPR051470">
    <property type="entry name" value="Thiol:disulfide_interchange"/>
</dbReference>
<keyword evidence="11" id="KW-1185">Reference proteome</keyword>
<comment type="caution">
    <text evidence="10">The sequence shown here is derived from an EMBL/GenBank/DDBJ whole genome shotgun (WGS) entry which is preliminary data.</text>
</comment>
<protein>
    <submittedName>
        <fullName evidence="10">DsbC family protein</fullName>
    </submittedName>
</protein>
<comment type="subcellular location">
    <subcellularLocation>
        <location evidence="1">Periplasm</location>
    </subcellularLocation>
</comment>
<evidence type="ECO:0000259" key="8">
    <source>
        <dbReference type="Pfam" id="PF10411"/>
    </source>
</evidence>
<dbReference type="InterPro" id="IPR033954">
    <property type="entry name" value="DiS-bond_Isoase_DsbC/G"/>
</dbReference>
<dbReference type="GO" id="GO:0042597">
    <property type="term" value="C:periplasmic space"/>
    <property type="evidence" value="ECO:0007669"/>
    <property type="project" value="UniProtKB-SubCell"/>
</dbReference>
<evidence type="ECO:0000256" key="7">
    <source>
        <dbReference type="SAM" id="SignalP"/>
    </source>
</evidence>
<keyword evidence="5" id="KW-1015">Disulfide bond</keyword>
<keyword evidence="6" id="KW-0676">Redox-active center</keyword>
<dbReference type="PANTHER" id="PTHR35272">
    <property type="entry name" value="THIOL:DISULFIDE INTERCHANGE PROTEIN DSBC-RELATED"/>
    <property type="match status" value="1"/>
</dbReference>
<dbReference type="InterPro" id="IPR036249">
    <property type="entry name" value="Thioredoxin-like_sf"/>
</dbReference>
<organism evidence="10 11">
    <name type="scientific">Trichloromonas acetexigens</name>
    <dbReference type="NCBI Taxonomy" id="38815"/>
    <lineage>
        <taxon>Bacteria</taxon>
        <taxon>Pseudomonadati</taxon>
        <taxon>Thermodesulfobacteriota</taxon>
        <taxon>Desulfuromonadia</taxon>
        <taxon>Desulfuromonadales</taxon>
        <taxon>Trichloromonadaceae</taxon>
        <taxon>Trichloromonas</taxon>
    </lineage>
</organism>
<keyword evidence="4" id="KW-0574">Periplasm</keyword>
<dbReference type="OrthoDB" id="9800545at2"/>
<dbReference type="SUPFAM" id="SSF54423">
    <property type="entry name" value="DsbC/DsbG N-terminal domain-like"/>
    <property type="match status" value="1"/>
</dbReference>
<evidence type="ECO:0000256" key="1">
    <source>
        <dbReference type="ARBA" id="ARBA00004418"/>
    </source>
</evidence>
<comment type="similarity">
    <text evidence="2">Belongs to the thioredoxin family. DsbC subfamily.</text>
</comment>
<dbReference type="Pfam" id="PF13098">
    <property type="entry name" value="Thioredoxin_2"/>
    <property type="match status" value="1"/>
</dbReference>
<accession>A0A550JKC3</accession>
<evidence type="ECO:0000313" key="10">
    <source>
        <dbReference type="EMBL" id="TRO83670.1"/>
    </source>
</evidence>
<feature type="chain" id="PRO_5039942474" evidence="7">
    <location>
        <begin position="35"/>
        <end position="246"/>
    </location>
</feature>
<dbReference type="CDD" id="cd03020">
    <property type="entry name" value="DsbA_DsbC_DsbG"/>
    <property type="match status" value="1"/>
</dbReference>
<evidence type="ECO:0000256" key="5">
    <source>
        <dbReference type="ARBA" id="ARBA00023157"/>
    </source>
</evidence>
<evidence type="ECO:0000313" key="11">
    <source>
        <dbReference type="Proteomes" id="UP000317155"/>
    </source>
</evidence>
<evidence type="ECO:0000256" key="3">
    <source>
        <dbReference type="ARBA" id="ARBA00022729"/>
    </source>
</evidence>
<name>A0A550JKC3_9BACT</name>
<feature type="domain" description="Disulphide bond isomerase DsbC/G N-terminal" evidence="8">
    <location>
        <begin position="36"/>
        <end position="100"/>
    </location>
</feature>
<evidence type="ECO:0000256" key="6">
    <source>
        <dbReference type="ARBA" id="ARBA00023284"/>
    </source>
</evidence>
<dbReference type="EMBL" id="VJVV01000001">
    <property type="protein sequence ID" value="TRO83670.1"/>
    <property type="molecule type" value="Genomic_DNA"/>
</dbReference>
<dbReference type="Gene3D" id="3.10.450.70">
    <property type="entry name" value="Disulphide bond isomerase, DsbC/G, N-terminal"/>
    <property type="match status" value="1"/>
</dbReference>
<keyword evidence="3 7" id="KW-0732">Signal</keyword>
<dbReference type="Pfam" id="PF10411">
    <property type="entry name" value="DsbC_N"/>
    <property type="match status" value="1"/>
</dbReference>
<sequence length="246" mass="27206">MEEGFMQMRKISKLIRFFLGCCLLTLATVSPVAADSDEAPAKIAEALEKAYPKLEFQKIFTSPVAGLYEVAAGGKILYFAPETGHMLAGELWTKDGVNLSKERLGKLMGEKLKLLPLDKAVKIGTGKNTVIEVTDPDCTFCRKGSEFFAQRKDTTRYIFFLPLRMHPNAEQKARYILSANDPAVAYEEIMSGRYDEGPVPPFTDNGVMESHKQATELLGLTGTPNYWINGTFVAGANIKAIEQLLK</sequence>
<dbReference type="InterPro" id="IPR009094">
    <property type="entry name" value="DiS-bond_isomerase_DsbC/G_N_sf"/>
</dbReference>
<proteinExistence type="inferred from homology"/>
<dbReference type="InterPro" id="IPR018950">
    <property type="entry name" value="DiS-bond_isomerase_DsbC/G_N"/>
</dbReference>
<evidence type="ECO:0000256" key="2">
    <source>
        <dbReference type="ARBA" id="ARBA00009813"/>
    </source>
</evidence>
<evidence type="ECO:0000256" key="4">
    <source>
        <dbReference type="ARBA" id="ARBA00022764"/>
    </source>
</evidence>
<feature type="domain" description="Thioredoxin-like fold" evidence="9">
    <location>
        <begin position="124"/>
        <end position="227"/>
    </location>
</feature>
<dbReference type="AlphaFoldDB" id="A0A550JKC3"/>
<feature type="signal peptide" evidence="7">
    <location>
        <begin position="1"/>
        <end position="34"/>
    </location>
</feature>
<dbReference type="SUPFAM" id="SSF52833">
    <property type="entry name" value="Thioredoxin-like"/>
    <property type="match status" value="1"/>
</dbReference>
<dbReference type="PANTHER" id="PTHR35272:SF3">
    <property type="entry name" value="THIOL:DISULFIDE INTERCHANGE PROTEIN DSBC"/>
    <property type="match status" value="1"/>
</dbReference>
<dbReference type="InterPro" id="IPR012336">
    <property type="entry name" value="Thioredoxin-like_fold"/>
</dbReference>